<dbReference type="PRINTS" id="PR00344">
    <property type="entry name" value="BCTRLSENSOR"/>
</dbReference>
<feature type="domain" description="PAC" evidence="10">
    <location>
        <begin position="250"/>
        <end position="302"/>
    </location>
</feature>
<feature type="domain" description="PAC" evidence="10">
    <location>
        <begin position="375"/>
        <end position="427"/>
    </location>
</feature>
<dbReference type="NCBIfam" id="TIGR00229">
    <property type="entry name" value="sensory_box"/>
    <property type="match status" value="2"/>
</dbReference>
<dbReference type="Gene3D" id="2.10.70.100">
    <property type="match status" value="1"/>
</dbReference>
<feature type="modified residue" description="4-aspartylphosphate" evidence="5">
    <location>
        <position position="777"/>
    </location>
</feature>
<dbReference type="SMART" id="SM00388">
    <property type="entry name" value="HisKA"/>
    <property type="match status" value="1"/>
</dbReference>
<dbReference type="InterPro" id="IPR005467">
    <property type="entry name" value="His_kinase_dom"/>
</dbReference>
<evidence type="ECO:0000256" key="6">
    <source>
        <dbReference type="SAM" id="Coils"/>
    </source>
</evidence>
<feature type="domain" description="PAS" evidence="9">
    <location>
        <begin position="303"/>
        <end position="373"/>
    </location>
</feature>
<keyword evidence="3 5" id="KW-0597">Phosphoprotein</keyword>
<feature type="domain" description="Histidine kinase" evidence="7">
    <location>
        <begin position="479"/>
        <end position="704"/>
    </location>
</feature>
<dbReference type="SMART" id="SM00448">
    <property type="entry name" value="REC"/>
    <property type="match status" value="1"/>
</dbReference>
<dbReference type="Pfam" id="PF00072">
    <property type="entry name" value="Response_reg"/>
    <property type="match status" value="1"/>
</dbReference>
<keyword evidence="4" id="KW-0808">Transferase</keyword>
<dbReference type="InterPro" id="IPR003594">
    <property type="entry name" value="HATPase_dom"/>
</dbReference>
<dbReference type="Gene3D" id="3.40.50.2300">
    <property type="match status" value="1"/>
</dbReference>
<comment type="caution">
    <text evidence="11">The sequence shown here is derived from an EMBL/GenBank/DDBJ whole genome shotgun (WGS) entry which is preliminary data.</text>
</comment>
<dbReference type="PANTHER" id="PTHR43065">
    <property type="entry name" value="SENSOR HISTIDINE KINASE"/>
    <property type="match status" value="1"/>
</dbReference>
<dbReference type="Pfam" id="PF00512">
    <property type="entry name" value="HisKA"/>
    <property type="match status" value="1"/>
</dbReference>
<dbReference type="Gene3D" id="3.30.565.10">
    <property type="entry name" value="Histidine kinase-like ATPase, C-terminal domain"/>
    <property type="match status" value="1"/>
</dbReference>
<evidence type="ECO:0000259" key="10">
    <source>
        <dbReference type="PROSITE" id="PS50113"/>
    </source>
</evidence>
<evidence type="ECO:0000256" key="2">
    <source>
        <dbReference type="ARBA" id="ARBA00012438"/>
    </source>
</evidence>
<proteinExistence type="predicted"/>
<organism evidence="11 12">
    <name type="scientific">Pseudomonas piscis</name>
    <dbReference type="NCBI Taxonomy" id="2614538"/>
    <lineage>
        <taxon>Bacteria</taxon>
        <taxon>Pseudomonadati</taxon>
        <taxon>Pseudomonadota</taxon>
        <taxon>Gammaproteobacteria</taxon>
        <taxon>Pseudomonadales</taxon>
        <taxon>Pseudomonadaceae</taxon>
        <taxon>Pseudomonas</taxon>
    </lineage>
</organism>
<dbReference type="SMART" id="SM00091">
    <property type="entry name" value="PAS"/>
    <property type="match status" value="1"/>
</dbReference>
<feature type="domain" description="PAC" evidence="10">
    <location>
        <begin position="107"/>
        <end position="161"/>
    </location>
</feature>
<dbReference type="InterPro" id="IPR001610">
    <property type="entry name" value="PAC"/>
</dbReference>
<keyword evidence="6" id="KW-0175">Coiled coil</keyword>
<dbReference type="CDD" id="cd00082">
    <property type="entry name" value="HisKA"/>
    <property type="match status" value="1"/>
</dbReference>
<dbReference type="InterPro" id="IPR035965">
    <property type="entry name" value="PAS-like_dom_sf"/>
</dbReference>
<evidence type="ECO:0000259" key="8">
    <source>
        <dbReference type="PROSITE" id="PS50110"/>
    </source>
</evidence>
<dbReference type="Pfam" id="PF08447">
    <property type="entry name" value="PAS_3"/>
    <property type="match status" value="1"/>
</dbReference>
<dbReference type="PROSITE" id="PS50113">
    <property type="entry name" value="PAC"/>
    <property type="match status" value="3"/>
</dbReference>
<evidence type="ECO:0000256" key="5">
    <source>
        <dbReference type="PROSITE-ProRule" id="PRU00169"/>
    </source>
</evidence>
<dbReference type="InterPro" id="IPR001789">
    <property type="entry name" value="Sig_transdc_resp-reg_receiver"/>
</dbReference>
<name>A0A7X1U735_9PSED</name>
<reference evidence="11 12" key="1">
    <citation type="submission" date="2019-10" db="EMBL/GenBank/DDBJ databases">
        <title>Pseudomonas dajingensis sp. nov., isolated from the profound head ulcers of farmed Murray cod (Maccullochella peelii peelii).</title>
        <authorList>
            <person name="Liu Y."/>
        </authorList>
    </citation>
    <scope>NUCLEOTIDE SEQUENCE [LARGE SCALE GENOMIC DNA]</scope>
    <source>
        <strain evidence="11 12">MC042</strain>
    </source>
</reference>
<dbReference type="InterPro" id="IPR013656">
    <property type="entry name" value="PAS_4"/>
</dbReference>
<dbReference type="CDD" id="cd00130">
    <property type="entry name" value="PAS"/>
    <property type="match status" value="2"/>
</dbReference>
<dbReference type="InterPro" id="IPR013655">
    <property type="entry name" value="PAS_fold_3"/>
</dbReference>
<dbReference type="GO" id="GO:0000155">
    <property type="term" value="F:phosphorelay sensor kinase activity"/>
    <property type="evidence" value="ECO:0007669"/>
    <property type="project" value="InterPro"/>
</dbReference>
<dbReference type="Gene3D" id="1.10.287.130">
    <property type="match status" value="1"/>
</dbReference>
<dbReference type="InterPro" id="IPR000014">
    <property type="entry name" value="PAS"/>
</dbReference>
<dbReference type="Gene3D" id="3.30.450.20">
    <property type="entry name" value="PAS domain"/>
    <property type="match status" value="3"/>
</dbReference>
<dbReference type="SUPFAM" id="SSF55874">
    <property type="entry name" value="ATPase domain of HSP90 chaperone/DNA topoisomerase II/histidine kinase"/>
    <property type="match status" value="1"/>
</dbReference>
<comment type="catalytic activity">
    <reaction evidence="1">
        <text>ATP + protein L-histidine = ADP + protein N-phospho-L-histidine.</text>
        <dbReference type="EC" id="2.7.13.3"/>
    </reaction>
</comment>
<dbReference type="InterPro" id="IPR011006">
    <property type="entry name" value="CheY-like_superfamily"/>
</dbReference>
<accession>A0A7X1U735</accession>
<evidence type="ECO:0000256" key="3">
    <source>
        <dbReference type="ARBA" id="ARBA00022553"/>
    </source>
</evidence>
<evidence type="ECO:0000259" key="7">
    <source>
        <dbReference type="PROSITE" id="PS50109"/>
    </source>
</evidence>
<dbReference type="SMART" id="SM00086">
    <property type="entry name" value="PAC"/>
    <property type="match status" value="3"/>
</dbReference>
<evidence type="ECO:0000259" key="9">
    <source>
        <dbReference type="PROSITE" id="PS50112"/>
    </source>
</evidence>
<dbReference type="InterPro" id="IPR036890">
    <property type="entry name" value="HATPase_C_sf"/>
</dbReference>
<dbReference type="InterPro" id="IPR036097">
    <property type="entry name" value="HisK_dim/P_sf"/>
</dbReference>
<dbReference type="RefSeq" id="WP_152899260.1">
    <property type="nucleotide sequence ID" value="NZ_WHUV01000005.1"/>
</dbReference>
<dbReference type="InterPro" id="IPR000700">
    <property type="entry name" value="PAS-assoc_C"/>
</dbReference>
<evidence type="ECO:0000256" key="4">
    <source>
        <dbReference type="ARBA" id="ARBA00022777"/>
    </source>
</evidence>
<dbReference type="SUPFAM" id="SSF47384">
    <property type="entry name" value="Homodimeric domain of signal transducing histidine kinase"/>
    <property type="match status" value="1"/>
</dbReference>
<dbReference type="SMART" id="SM00387">
    <property type="entry name" value="HATPase_c"/>
    <property type="match status" value="1"/>
</dbReference>
<dbReference type="CDD" id="cd18161">
    <property type="entry name" value="REC_hyHK_blue-like"/>
    <property type="match status" value="1"/>
</dbReference>
<evidence type="ECO:0000313" key="11">
    <source>
        <dbReference type="EMBL" id="MQA56641.1"/>
    </source>
</evidence>
<dbReference type="InterPro" id="IPR004358">
    <property type="entry name" value="Sig_transdc_His_kin-like_C"/>
</dbReference>
<dbReference type="InterPro" id="IPR003661">
    <property type="entry name" value="HisK_dim/P_dom"/>
</dbReference>
<dbReference type="Pfam" id="PF02518">
    <property type="entry name" value="HATPase_c"/>
    <property type="match status" value="1"/>
</dbReference>
<dbReference type="EC" id="2.7.13.3" evidence="2"/>
<dbReference type="PANTHER" id="PTHR43065:SF42">
    <property type="entry name" value="TWO-COMPONENT SENSOR PPRA"/>
    <property type="match status" value="1"/>
</dbReference>
<protein>
    <recommendedName>
        <fullName evidence="2">histidine kinase</fullName>
        <ecNumber evidence="2">2.7.13.3</ecNumber>
    </recommendedName>
</protein>
<sequence length="850" mass="94959">MNGSHHGSEAATLIARLDWTTTALGDSRQWPQSLRTAVDIVIHSPMPMLLLWGDELTQIYNDGFALLAGNKHPKAFGLPAHLTWPELKDFTDPIYRAVLNGQVRSFSEQRFNLQRTNGTAHDVWLDLTYSPIRNEHGAVAGILVTAIETNERRRIALELKQRSDDSLRAQHETEERLQLALAATDAVGTWDWDIGEDRFIADAHFAQLHSVDPQRSRQLPISEYLKGVHPEDRGMVARSIKHCITHGSEYAEEYRLQLADGQVRWVFARGRCYKDHHGRPTRFLGAALDLTERKQMEQALRQGQTELQLIINAMPALIGYVDHEERFRLNNSAYLDWYGFTPQELYGKTIREVVGEEIYATRAEQIAAALAGKPCSFEADSPHRDGRARHALTRFLPRHGADGAVNGFYIFVYDETERRQTEEALRNLNETLEERVNRRTEALATANQRLQNEMFERERAEDALRHAQKMEAVGQLTGGIAHDFNNMLTGIIGSLDLMQRYIDNGRSNEIGRFTEAAMSSAKRAASLTHRLLAFSRRQSLDRRPLDPNQLVRSLQDLFNHTKGEHIELQLRLADGIWPVSTDASQLENALLNLVINARDAMPGGGRLLIETANSYLDGSDISTLEPVKAGDYVMLGVSDNGAGMSPRILAKAFDPFFTTKPIGQGTGLGLSMIYGFAQQSGGHVTINSEPDHGTCVRLYLPRLYAAPLEHAESGTLGEPPQAIAGECVVVVEDDPAVRMLVLDVLSELGYRAFEAEDARSALPFLESPMRVDLLVTDVGLPGMNGRQLAEIARQHRPGLKVLFMTGYAEKAAERQGFLEPGMDLMAKPFSIEELAQKIRQMIGREDGIQA</sequence>
<gene>
    <name evidence="11" type="ORF">GDH07_25300</name>
</gene>
<evidence type="ECO:0000313" key="12">
    <source>
        <dbReference type="Proteomes" id="UP000486534"/>
    </source>
</evidence>
<dbReference type="SUPFAM" id="SSF52172">
    <property type="entry name" value="CheY-like"/>
    <property type="match status" value="1"/>
</dbReference>
<dbReference type="PROSITE" id="PS50109">
    <property type="entry name" value="HIS_KIN"/>
    <property type="match status" value="1"/>
</dbReference>
<dbReference type="Pfam" id="PF08448">
    <property type="entry name" value="PAS_4"/>
    <property type="match status" value="2"/>
</dbReference>
<evidence type="ECO:0000256" key="1">
    <source>
        <dbReference type="ARBA" id="ARBA00000085"/>
    </source>
</evidence>
<dbReference type="SUPFAM" id="SSF55785">
    <property type="entry name" value="PYP-like sensor domain (PAS domain)"/>
    <property type="match status" value="3"/>
</dbReference>
<keyword evidence="4" id="KW-0418">Kinase</keyword>
<dbReference type="PROSITE" id="PS50110">
    <property type="entry name" value="RESPONSE_REGULATORY"/>
    <property type="match status" value="1"/>
</dbReference>
<feature type="coiled-coil region" evidence="6">
    <location>
        <begin position="418"/>
        <end position="470"/>
    </location>
</feature>
<dbReference type="PROSITE" id="PS50112">
    <property type="entry name" value="PAS"/>
    <property type="match status" value="1"/>
</dbReference>
<dbReference type="Proteomes" id="UP000486534">
    <property type="component" value="Unassembled WGS sequence"/>
</dbReference>
<dbReference type="EMBL" id="WHUV01000005">
    <property type="protein sequence ID" value="MQA56641.1"/>
    <property type="molecule type" value="Genomic_DNA"/>
</dbReference>
<dbReference type="AlphaFoldDB" id="A0A7X1U735"/>
<feature type="domain" description="Response regulatory" evidence="8">
    <location>
        <begin position="727"/>
        <end position="842"/>
    </location>
</feature>